<proteinExistence type="predicted"/>
<feature type="region of interest" description="Disordered" evidence="1">
    <location>
        <begin position="52"/>
        <end position="76"/>
    </location>
</feature>
<dbReference type="InterPro" id="IPR013429">
    <property type="entry name" value="Regulatory_FmdB_Zinc_ribbon"/>
</dbReference>
<dbReference type="EMBL" id="QGGT01000001">
    <property type="protein sequence ID" value="PWK37239.1"/>
    <property type="molecule type" value="Genomic_DNA"/>
</dbReference>
<name>A0A316F0Z1_9BURK</name>
<dbReference type="SMART" id="SM00834">
    <property type="entry name" value="CxxC_CXXC_SSSS"/>
    <property type="match status" value="1"/>
</dbReference>
<dbReference type="OrthoDB" id="9813321at2"/>
<sequence length="113" mass="11601">MPTYDYRCADCGDFAVLRSISRRDDPCTCPSCGAASPRALVAAPAFASMPAASRAAHATNERSAHAPRESRHHGAGCGCCSSVKLAGRADAGAGTRADAVKGNAAGRPWMISH</sequence>
<feature type="domain" description="Putative regulatory protein FmdB zinc ribbon" evidence="2">
    <location>
        <begin position="1"/>
        <end position="41"/>
    </location>
</feature>
<reference evidence="3 4" key="1">
    <citation type="submission" date="2018-05" db="EMBL/GenBank/DDBJ databases">
        <title>Genomic Encyclopedia of Type Strains, Phase IV (KMG-V): Genome sequencing to study the core and pangenomes of soil and plant-associated prokaryotes.</title>
        <authorList>
            <person name="Whitman W."/>
        </authorList>
    </citation>
    <scope>NUCLEOTIDE SEQUENCE [LARGE SCALE GENOMIC DNA]</scope>
    <source>
        <strain evidence="3 4">SLV-132</strain>
    </source>
</reference>
<keyword evidence="4" id="KW-1185">Reference proteome</keyword>
<dbReference type="Proteomes" id="UP000245754">
    <property type="component" value="Unassembled WGS sequence"/>
</dbReference>
<comment type="caution">
    <text evidence="3">The sequence shown here is derived from an EMBL/GenBank/DDBJ whole genome shotgun (WGS) entry which is preliminary data.</text>
</comment>
<evidence type="ECO:0000256" key="1">
    <source>
        <dbReference type="SAM" id="MobiDB-lite"/>
    </source>
</evidence>
<evidence type="ECO:0000259" key="2">
    <source>
        <dbReference type="SMART" id="SM00834"/>
    </source>
</evidence>
<organism evidence="3 4">
    <name type="scientific">Cupriavidus plantarum</name>
    <dbReference type="NCBI Taxonomy" id="942865"/>
    <lineage>
        <taxon>Bacteria</taxon>
        <taxon>Pseudomonadati</taxon>
        <taxon>Pseudomonadota</taxon>
        <taxon>Betaproteobacteria</taxon>
        <taxon>Burkholderiales</taxon>
        <taxon>Burkholderiaceae</taxon>
        <taxon>Cupriavidus</taxon>
    </lineage>
</organism>
<dbReference type="Pfam" id="PF09723">
    <property type="entry name" value="Zn_ribbon_8"/>
    <property type="match status" value="1"/>
</dbReference>
<evidence type="ECO:0000313" key="3">
    <source>
        <dbReference type="EMBL" id="PWK37239.1"/>
    </source>
</evidence>
<dbReference type="RefSeq" id="WP_109580985.1">
    <property type="nucleotide sequence ID" value="NZ_CAJPUX010000001.1"/>
</dbReference>
<feature type="region of interest" description="Disordered" evidence="1">
    <location>
        <begin position="91"/>
        <end position="113"/>
    </location>
</feature>
<accession>A0A316F0Z1</accession>
<protein>
    <submittedName>
        <fullName evidence="3">Putative FmdB family regulatory protein</fullName>
    </submittedName>
</protein>
<gene>
    <name evidence="3" type="ORF">C7419_1011121</name>
</gene>
<dbReference type="GeneID" id="98340247"/>
<dbReference type="AlphaFoldDB" id="A0A316F0Z1"/>
<dbReference type="NCBIfam" id="TIGR02605">
    <property type="entry name" value="CxxC_CxxC_SSSS"/>
    <property type="match status" value="1"/>
</dbReference>
<feature type="compositionally biased region" description="Basic and acidic residues" evidence="1">
    <location>
        <begin position="59"/>
        <end position="69"/>
    </location>
</feature>
<evidence type="ECO:0000313" key="4">
    <source>
        <dbReference type="Proteomes" id="UP000245754"/>
    </source>
</evidence>